<dbReference type="AlphaFoldDB" id="A0A2T0HLU7"/>
<evidence type="ECO:0000313" key="1">
    <source>
        <dbReference type="EMBL" id="PRW84051.1"/>
    </source>
</evidence>
<dbReference type="EMBL" id="PVUH01000033">
    <property type="protein sequence ID" value="PRW84051.1"/>
    <property type="molecule type" value="Genomic_DNA"/>
</dbReference>
<proteinExistence type="predicted"/>
<protein>
    <submittedName>
        <fullName evidence="1">Uncharacterized protein</fullName>
    </submittedName>
</protein>
<sequence length="61" mass="6698">MAFSKCIKCDNTTFEMKEAKITGSNFRMMFVQCSRCGGVVGVTEFTNTAATLHNISKKLGI</sequence>
<gene>
    <name evidence="1" type="ORF">C7A10_29715</name>
</gene>
<organism evidence="1 2">
    <name type="scientific">Pseudomonas fluorescens</name>
    <dbReference type="NCBI Taxonomy" id="294"/>
    <lineage>
        <taxon>Bacteria</taxon>
        <taxon>Pseudomonadati</taxon>
        <taxon>Pseudomonadota</taxon>
        <taxon>Gammaproteobacteria</taxon>
        <taxon>Pseudomonadales</taxon>
        <taxon>Pseudomonadaceae</taxon>
        <taxon>Pseudomonas</taxon>
    </lineage>
</organism>
<dbReference type="Proteomes" id="UP000239731">
    <property type="component" value="Unassembled WGS sequence"/>
</dbReference>
<comment type="caution">
    <text evidence="1">The sequence shown here is derived from an EMBL/GenBank/DDBJ whole genome shotgun (WGS) entry which is preliminary data.</text>
</comment>
<evidence type="ECO:0000313" key="2">
    <source>
        <dbReference type="Proteomes" id="UP000239731"/>
    </source>
</evidence>
<name>A0A2T0HLU7_PSEFL</name>
<accession>A0A2T0HLU7</accession>
<reference evidence="1 2" key="1">
    <citation type="submission" date="2018-03" db="EMBL/GenBank/DDBJ databases">
        <title>Blue discolouration in mozzarella cheese caused by Pseudomonas fluorescens.</title>
        <authorList>
            <person name="Chiesa F."/>
            <person name="Dalmasso A."/>
            <person name="Lomonaco S."/>
        </authorList>
    </citation>
    <scope>NUCLEOTIDE SEQUENCE [LARGE SCALE GENOMIC DNA]</scope>
    <source>
        <strain evidence="1 2">11293</strain>
    </source>
</reference>